<sequence length="67" mass="7790">MCRTTVFELIHHNGIKKDGLSERYRRKEEKDLDDTIMESGLSSTKEFISPLDYSKSVKRNQWIAGLS</sequence>
<evidence type="ECO:0000313" key="1">
    <source>
        <dbReference type="EMBL" id="CAD7282605.1"/>
    </source>
</evidence>
<dbReference type="Proteomes" id="UP000678499">
    <property type="component" value="Unassembled WGS sequence"/>
</dbReference>
<name>A0A7R9BWM9_9CRUS</name>
<organism evidence="1">
    <name type="scientific">Notodromas monacha</name>
    <dbReference type="NCBI Taxonomy" id="399045"/>
    <lineage>
        <taxon>Eukaryota</taxon>
        <taxon>Metazoa</taxon>
        <taxon>Ecdysozoa</taxon>
        <taxon>Arthropoda</taxon>
        <taxon>Crustacea</taxon>
        <taxon>Oligostraca</taxon>
        <taxon>Ostracoda</taxon>
        <taxon>Podocopa</taxon>
        <taxon>Podocopida</taxon>
        <taxon>Cypridocopina</taxon>
        <taxon>Cypridoidea</taxon>
        <taxon>Cyprididae</taxon>
        <taxon>Notodromas</taxon>
    </lineage>
</organism>
<dbReference type="EMBL" id="CAJPEX010004030">
    <property type="protein sequence ID" value="CAG0922757.1"/>
    <property type="molecule type" value="Genomic_DNA"/>
</dbReference>
<evidence type="ECO:0000313" key="2">
    <source>
        <dbReference type="Proteomes" id="UP000678499"/>
    </source>
</evidence>
<keyword evidence="2" id="KW-1185">Reference proteome</keyword>
<accession>A0A7R9BWM9</accession>
<gene>
    <name evidence="1" type="ORF">NMOB1V02_LOCUS10227</name>
</gene>
<reference evidence="1" key="1">
    <citation type="submission" date="2020-11" db="EMBL/GenBank/DDBJ databases">
        <authorList>
            <person name="Tran Van P."/>
        </authorList>
    </citation>
    <scope>NUCLEOTIDE SEQUENCE</scope>
</reference>
<feature type="non-terminal residue" evidence="1">
    <location>
        <position position="67"/>
    </location>
</feature>
<proteinExistence type="predicted"/>
<dbReference type="EMBL" id="OA886067">
    <property type="protein sequence ID" value="CAD7282605.1"/>
    <property type="molecule type" value="Genomic_DNA"/>
</dbReference>
<protein>
    <submittedName>
        <fullName evidence="1">Uncharacterized protein</fullName>
    </submittedName>
</protein>
<dbReference type="AlphaFoldDB" id="A0A7R9BWM9"/>